<evidence type="ECO:0000313" key="3">
    <source>
        <dbReference type="Proteomes" id="UP000770015"/>
    </source>
</evidence>
<evidence type="ECO:0000256" key="1">
    <source>
        <dbReference type="SAM" id="MobiDB-lite"/>
    </source>
</evidence>
<dbReference type="Gene3D" id="2.60.120.620">
    <property type="entry name" value="q2cbj1_9rhob like domain"/>
    <property type="match status" value="1"/>
</dbReference>
<dbReference type="SUPFAM" id="SSF51197">
    <property type="entry name" value="Clavaminate synthase-like"/>
    <property type="match status" value="1"/>
</dbReference>
<dbReference type="Proteomes" id="UP000770015">
    <property type="component" value="Unassembled WGS sequence"/>
</dbReference>
<comment type="caution">
    <text evidence="2">The sequence shown here is derived from an EMBL/GenBank/DDBJ whole genome shotgun (WGS) entry which is preliminary data.</text>
</comment>
<dbReference type="EMBL" id="JAGSXJ010000048">
    <property type="protein sequence ID" value="KAH6661932.1"/>
    <property type="molecule type" value="Genomic_DNA"/>
</dbReference>
<organism evidence="2 3">
    <name type="scientific">Plectosphaerella plurivora</name>
    <dbReference type="NCBI Taxonomy" id="936078"/>
    <lineage>
        <taxon>Eukaryota</taxon>
        <taxon>Fungi</taxon>
        <taxon>Dikarya</taxon>
        <taxon>Ascomycota</taxon>
        <taxon>Pezizomycotina</taxon>
        <taxon>Sordariomycetes</taxon>
        <taxon>Hypocreomycetidae</taxon>
        <taxon>Glomerellales</taxon>
        <taxon>Plectosphaerellaceae</taxon>
        <taxon>Plectosphaerella</taxon>
    </lineage>
</organism>
<feature type="region of interest" description="Disordered" evidence="1">
    <location>
        <begin position="1"/>
        <end position="26"/>
    </location>
</feature>
<gene>
    <name evidence="2" type="ORF">F5X68DRAFT_218732</name>
</gene>
<reference evidence="2" key="1">
    <citation type="journal article" date="2021" name="Nat. Commun.">
        <title>Genetic determinants of endophytism in the Arabidopsis root mycobiome.</title>
        <authorList>
            <person name="Mesny F."/>
            <person name="Miyauchi S."/>
            <person name="Thiergart T."/>
            <person name="Pickel B."/>
            <person name="Atanasova L."/>
            <person name="Karlsson M."/>
            <person name="Huettel B."/>
            <person name="Barry K.W."/>
            <person name="Haridas S."/>
            <person name="Chen C."/>
            <person name="Bauer D."/>
            <person name="Andreopoulos W."/>
            <person name="Pangilinan J."/>
            <person name="LaButti K."/>
            <person name="Riley R."/>
            <person name="Lipzen A."/>
            <person name="Clum A."/>
            <person name="Drula E."/>
            <person name="Henrissat B."/>
            <person name="Kohler A."/>
            <person name="Grigoriev I.V."/>
            <person name="Martin F.M."/>
            <person name="Hacquard S."/>
        </authorList>
    </citation>
    <scope>NUCLEOTIDE SEQUENCE</scope>
    <source>
        <strain evidence="2">MPI-SDFR-AT-0117</strain>
    </source>
</reference>
<protein>
    <submittedName>
        <fullName evidence="2">Uncharacterized protein</fullName>
    </submittedName>
</protein>
<sequence length="335" mass="37945">MPTLSQPRDAWSTPPPSEGQAPAPLTEEQKEHFINNGWLRLTNCFTREQAEWVRKDLWTRLGMDPDDKSTWKERTNMPFQRSFDAALLAPKAWSAITELCGGEDRITENSREWRDGLIVNLGKPEFEGQEAPHPRDLDNWHVDGDFFVHYLDSPEQALLVIPLYTDIASGGGGTMICPEAMPKVAQHLHDHPEGVSPYMVPRGEPEFPKEVGLNFFLNTARSCSEFVEVTGSVGDVFLMHPLMLHSFSPNRLRHLRVITNPPVHFREPMSFDREDGKHSLVERATLRALGKDRLPGWQITSPREQRVPARLKIQAKMKEEEMKRLGKSAGGTPAA</sequence>
<name>A0A9P8V070_9PEZI</name>
<accession>A0A9P8V070</accession>
<keyword evidence="3" id="KW-1185">Reference proteome</keyword>
<dbReference type="OrthoDB" id="4664297at2759"/>
<proteinExistence type="predicted"/>
<dbReference type="AlphaFoldDB" id="A0A9P8V070"/>
<evidence type="ECO:0000313" key="2">
    <source>
        <dbReference type="EMBL" id="KAH6661932.1"/>
    </source>
</evidence>